<dbReference type="PATRIC" id="fig|1379910.4.peg.2034"/>
<organism evidence="2 3">
    <name type="scientific">Rufibacter radiotolerans</name>
    <dbReference type="NCBI Taxonomy" id="1379910"/>
    <lineage>
        <taxon>Bacteria</taxon>
        <taxon>Pseudomonadati</taxon>
        <taxon>Bacteroidota</taxon>
        <taxon>Cytophagia</taxon>
        <taxon>Cytophagales</taxon>
        <taxon>Hymenobacteraceae</taxon>
        <taxon>Rufibacter</taxon>
    </lineage>
</organism>
<name>A0A0H4VJ11_9BACT</name>
<dbReference type="PANTHER" id="PTHR43102:SF2">
    <property type="entry name" value="GAF DOMAIN-CONTAINING PROTEIN"/>
    <property type="match status" value="1"/>
</dbReference>
<evidence type="ECO:0000259" key="1">
    <source>
        <dbReference type="Pfam" id="PF01590"/>
    </source>
</evidence>
<dbReference type="PANTHER" id="PTHR43102">
    <property type="entry name" value="SLR1143 PROTEIN"/>
    <property type="match status" value="1"/>
</dbReference>
<dbReference type="Gene3D" id="3.30.450.40">
    <property type="match status" value="1"/>
</dbReference>
<dbReference type="GO" id="GO:0004674">
    <property type="term" value="F:protein serine/threonine kinase activity"/>
    <property type="evidence" value="ECO:0007669"/>
    <property type="project" value="UniProtKB-KW"/>
</dbReference>
<dbReference type="AlphaFoldDB" id="A0A0H4VJ11"/>
<feature type="domain" description="GAF" evidence="1">
    <location>
        <begin position="36"/>
        <end position="160"/>
    </location>
</feature>
<dbReference type="EMBL" id="CP010777">
    <property type="protein sequence ID" value="AKQ45805.1"/>
    <property type="molecule type" value="Genomic_DNA"/>
</dbReference>
<sequence length="169" mass="18627">MENTFGLPIIPSNEEQRLEKLHSLDLIGSYQEEGNFKHIAGMASRMFNVPIALVNFVDRDYVLTKASQGLEEPQPVPRGTSLCSLAILRDSTTVFENALHEPCLLANPMVTGEFGLRFYAAAPLTTSDGYNIGALCILDKEPREFSEIDQRILENLASIIINDIETGAA</sequence>
<gene>
    <name evidence="2" type="ORF">TH63_09375</name>
</gene>
<dbReference type="STRING" id="1379910.TH63_09375"/>
<dbReference type="SUPFAM" id="SSF55781">
    <property type="entry name" value="GAF domain-like"/>
    <property type="match status" value="1"/>
</dbReference>
<accession>A0A0H4VJ11</accession>
<proteinExistence type="predicted"/>
<dbReference type="InterPro" id="IPR029016">
    <property type="entry name" value="GAF-like_dom_sf"/>
</dbReference>
<dbReference type="OrthoDB" id="9811889at2"/>
<keyword evidence="2" id="KW-0808">Transferase</keyword>
<dbReference type="Pfam" id="PF01590">
    <property type="entry name" value="GAF"/>
    <property type="match status" value="1"/>
</dbReference>
<dbReference type="KEGG" id="ruf:TH63_09375"/>
<evidence type="ECO:0000313" key="2">
    <source>
        <dbReference type="EMBL" id="AKQ45805.1"/>
    </source>
</evidence>
<evidence type="ECO:0000313" key="3">
    <source>
        <dbReference type="Proteomes" id="UP000036458"/>
    </source>
</evidence>
<keyword evidence="2" id="KW-0418">Kinase</keyword>
<protein>
    <submittedName>
        <fullName evidence="2">Serine/threonine protein kinase</fullName>
    </submittedName>
</protein>
<reference evidence="2 3" key="1">
    <citation type="submission" date="2015-01" db="EMBL/GenBank/DDBJ databases">
        <title>Rufibacter sp./DG31D/ whole genome sequencing.</title>
        <authorList>
            <person name="Kim M.K."/>
            <person name="Srinivasan S."/>
            <person name="Lee J.-J."/>
        </authorList>
    </citation>
    <scope>NUCLEOTIDE SEQUENCE [LARGE SCALE GENOMIC DNA]</scope>
    <source>
        <strain evidence="2 3">DG31D</strain>
    </source>
</reference>
<keyword evidence="2" id="KW-0723">Serine/threonine-protein kinase</keyword>
<dbReference type="InterPro" id="IPR003018">
    <property type="entry name" value="GAF"/>
</dbReference>
<dbReference type="RefSeq" id="WP_048920717.1">
    <property type="nucleotide sequence ID" value="NZ_CP010777.1"/>
</dbReference>
<dbReference type="Proteomes" id="UP000036458">
    <property type="component" value="Chromosome"/>
</dbReference>
<keyword evidence="3" id="KW-1185">Reference proteome</keyword>